<evidence type="ECO:0000313" key="2">
    <source>
        <dbReference type="Proteomes" id="UP000291084"/>
    </source>
</evidence>
<reference evidence="1 2" key="1">
    <citation type="journal article" date="2015" name="Sci. Rep.">
        <title>The power of single molecule real-time sequencing technology in the de novo assembly of a eukaryotic genome.</title>
        <authorList>
            <person name="Sakai H."/>
            <person name="Naito K."/>
            <person name="Ogiso-Tanaka E."/>
            <person name="Takahashi Y."/>
            <person name="Iseki K."/>
            <person name="Muto C."/>
            <person name="Satou K."/>
            <person name="Teruya K."/>
            <person name="Shiroma A."/>
            <person name="Shimoji M."/>
            <person name="Hirano T."/>
            <person name="Itoh T."/>
            <person name="Kaga A."/>
            <person name="Tomooka N."/>
        </authorList>
    </citation>
    <scope>NUCLEOTIDE SEQUENCE [LARGE SCALE GENOMIC DNA]</scope>
    <source>
        <strain evidence="2">cv. Shumari</strain>
    </source>
</reference>
<accession>A0A0S3SIL0</accession>
<dbReference type="EMBL" id="AP015040">
    <property type="protein sequence ID" value="BAT92622.1"/>
    <property type="molecule type" value="Genomic_DNA"/>
</dbReference>
<dbReference type="AlphaFoldDB" id="A0A0S3SIL0"/>
<proteinExistence type="predicted"/>
<name>A0A0S3SIL0_PHAAN</name>
<keyword evidence="2" id="KW-1185">Reference proteome</keyword>
<evidence type="ECO:0000313" key="1">
    <source>
        <dbReference type="EMBL" id="BAT92622.1"/>
    </source>
</evidence>
<sequence length="92" mass="10103">MNQRAPLLLNHHASLKKEKLYPSAAGIKSTLYFFPSSHENVPSQKENSTSVAAGSRPCVSSLLAAAPLSTRRKLNLLDITVHPCTVCFQRKK</sequence>
<gene>
    <name evidence="1" type="primary">Vigan.07G138900</name>
    <name evidence="1" type="ORF">VIGAN_07138900</name>
</gene>
<protein>
    <submittedName>
        <fullName evidence="1">Uncharacterized protein</fullName>
    </submittedName>
</protein>
<dbReference type="Proteomes" id="UP000291084">
    <property type="component" value="Chromosome 7"/>
</dbReference>
<feature type="non-terminal residue" evidence="1">
    <location>
        <position position="92"/>
    </location>
</feature>
<organism evidence="1 2">
    <name type="scientific">Vigna angularis var. angularis</name>
    <dbReference type="NCBI Taxonomy" id="157739"/>
    <lineage>
        <taxon>Eukaryota</taxon>
        <taxon>Viridiplantae</taxon>
        <taxon>Streptophyta</taxon>
        <taxon>Embryophyta</taxon>
        <taxon>Tracheophyta</taxon>
        <taxon>Spermatophyta</taxon>
        <taxon>Magnoliopsida</taxon>
        <taxon>eudicotyledons</taxon>
        <taxon>Gunneridae</taxon>
        <taxon>Pentapetalae</taxon>
        <taxon>rosids</taxon>
        <taxon>fabids</taxon>
        <taxon>Fabales</taxon>
        <taxon>Fabaceae</taxon>
        <taxon>Papilionoideae</taxon>
        <taxon>50 kb inversion clade</taxon>
        <taxon>NPAAA clade</taxon>
        <taxon>indigoferoid/millettioid clade</taxon>
        <taxon>Phaseoleae</taxon>
        <taxon>Vigna</taxon>
    </lineage>
</organism>